<evidence type="ECO:0000313" key="2">
    <source>
        <dbReference type="Proteomes" id="UP001597185"/>
    </source>
</evidence>
<reference evidence="1 2" key="1">
    <citation type="journal article" date="2019" name="Int. J. Syst. Evol. Microbiol.">
        <title>The Global Catalogue of Microorganisms (GCM) 10K type strain sequencing project: providing services to taxonomists for standard genome sequencing and annotation.</title>
        <authorList>
            <consortium name="The Broad Institute Genomics Platform"/>
            <consortium name="The Broad Institute Genome Sequencing Center for Infectious Disease"/>
            <person name="Wu L."/>
            <person name="Ma J."/>
        </authorList>
    </citation>
    <scope>NUCLEOTIDE SEQUENCE [LARGE SCALE GENOMIC DNA]</scope>
    <source>
        <strain evidence="1 2">CGMCC 1.12689</strain>
    </source>
</reference>
<dbReference type="RefSeq" id="WP_379812586.1">
    <property type="nucleotide sequence ID" value="NZ_JBHUDB010000019.1"/>
</dbReference>
<organism evidence="1 2">
    <name type="scientific">Halorubrum laminariae</name>
    <dbReference type="NCBI Taxonomy" id="1433523"/>
    <lineage>
        <taxon>Archaea</taxon>
        <taxon>Methanobacteriati</taxon>
        <taxon>Methanobacteriota</taxon>
        <taxon>Stenosarchaea group</taxon>
        <taxon>Halobacteria</taxon>
        <taxon>Halobacteriales</taxon>
        <taxon>Haloferacaceae</taxon>
        <taxon>Halorubrum</taxon>
    </lineage>
</organism>
<gene>
    <name evidence="1" type="ORF">ACFR9T_15760</name>
</gene>
<feature type="non-terminal residue" evidence="1">
    <location>
        <position position="1"/>
    </location>
</feature>
<name>A0ABD6C4B0_9EURY</name>
<accession>A0ABD6C4B0</accession>
<dbReference type="EMBL" id="JBHUDB010000019">
    <property type="protein sequence ID" value="MFD1572016.1"/>
    <property type="molecule type" value="Genomic_DNA"/>
</dbReference>
<proteinExistence type="predicted"/>
<evidence type="ECO:0000313" key="1">
    <source>
        <dbReference type="EMBL" id="MFD1572016.1"/>
    </source>
</evidence>
<dbReference type="Proteomes" id="UP001597185">
    <property type="component" value="Unassembled WGS sequence"/>
</dbReference>
<comment type="caution">
    <text evidence="1">The sequence shown here is derived from an EMBL/GenBank/DDBJ whole genome shotgun (WGS) entry which is preliminary data.</text>
</comment>
<sequence length="66" mass="7284">RVVAGTNFLGSVFHFDELDTISVPFVIYFLETSDLPYNFAFTIAKASGQIGHEFGRGFAVVEISHT</sequence>
<keyword evidence="2" id="KW-1185">Reference proteome</keyword>
<dbReference type="AlphaFoldDB" id="A0ABD6C4B0"/>
<protein>
    <submittedName>
        <fullName evidence="1">Uncharacterized protein</fullName>
    </submittedName>
</protein>